<dbReference type="SUPFAM" id="SSF52141">
    <property type="entry name" value="Uracil-DNA glycosylase-like"/>
    <property type="match status" value="1"/>
</dbReference>
<dbReference type="PROSITE" id="PS00130">
    <property type="entry name" value="U_DNA_GLYCOSYLASE"/>
    <property type="match status" value="1"/>
</dbReference>
<reference evidence="7" key="1">
    <citation type="journal article" date="2017" name="Elife">
        <title>The kinetoplastid-infecting Bodo saltans virus (BsV), a window into the most abundant giant viruses in the sea.</title>
        <authorList>
            <person name="Deeg C.M."/>
            <person name="Chow C.-E.T."/>
            <person name="Suttle C.A."/>
        </authorList>
    </citation>
    <scope>NUCLEOTIDE SEQUENCE</scope>
    <source>
        <strain evidence="7">NG1</strain>
    </source>
</reference>
<dbReference type="InterPro" id="IPR002043">
    <property type="entry name" value="UDG_fam1"/>
</dbReference>
<comment type="similarity">
    <text evidence="1">Belongs to the uracil-DNA glycosylase (UDG) superfamily. UNG family.</text>
</comment>
<evidence type="ECO:0000313" key="8">
    <source>
        <dbReference type="Proteomes" id="UP000240325"/>
    </source>
</evidence>
<dbReference type="Pfam" id="PF03167">
    <property type="entry name" value="UDG"/>
    <property type="match status" value="1"/>
</dbReference>
<protein>
    <submittedName>
        <fullName evidence="7">Uracil-DNA glycosylase-like</fullName>
    </submittedName>
</protein>
<evidence type="ECO:0000313" key="7">
    <source>
        <dbReference type="EMBL" id="ATZ80403.1"/>
    </source>
</evidence>
<dbReference type="InterPro" id="IPR018085">
    <property type="entry name" value="Ura-DNA_Glyclase_AS"/>
</dbReference>
<evidence type="ECO:0000259" key="6">
    <source>
        <dbReference type="SMART" id="SM00986"/>
    </source>
</evidence>
<dbReference type="Proteomes" id="UP000240325">
    <property type="component" value="Segment"/>
</dbReference>
<keyword evidence="2" id="KW-0227">DNA damage</keyword>
<accession>A0A2H4UTY1</accession>
<keyword evidence="3" id="KW-0378">Hydrolase</keyword>
<sequence>MGITIYTKYIDFLIAYDKYSNMLLVIKNMTTWQDVFVDNKVDLSTIKYGKSWKKMFEQLYTDKRIKNRIEKELSKELENDKNVLIYPYPKLLYNAFQLTSFEDTKVVILGQDPYFNYEIHDNEKIPQAMGLSFSVPNKFKIPSSLANIYKNLKKFGHIDTIPTHGNLENWALQGCLLLNTALTVKDGQKNCHQFIWNWFTDGIIDYISKNTEHVVFVLWGGNAFEKTELIDKDKHKMIISSHPSGLSANRPMKEYLSFNSEDHFGKINEQLIKWKYMPINWKL</sequence>
<keyword evidence="8" id="KW-1185">Reference proteome</keyword>
<dbReference type="PANTHER" id="PTHR11264:SF0">
    <property type="entry name" value="URACIL-DNA GLYCOSYLASE"/>
    <property type="match status" value="1"/>
</dbReference>
<evidence type="ECO:0000256" key="2">
    <source>
        <dbReference type="ARBA" id="ARBA00022763"/>
    </source>
</evidence>
<dbReference type="InterPro" id="IPR005122">
    <property type="entry name" value="Uracil-DNA_glycosylase-like"/>
</dbReference>
<evidence type="ECO:0000256" key="3">
    <source>
        <dbReference type="ARBA" id="ARBA00022801"/>
    </source>
</evidence>
<gene>
    <name evidence="7" type="ORF">BMW23_0348</name>
</gene>
<proteinExistence type="inferred from homology"/>
<dbReference type="Gene3D" id="3.40.470.10">
    <property type="entry name" value="Uracil-DNA glycosylase-like domain"/>
    <property type="match status" value="1"/>
</dbReference>
<evidence type="ECO:0000256" key="5">
    <source>
        <dbReference type="PROSITE-ProRule" id="PRU10072"/>
    </source>
</evidence>
<dbReference type="SMART" id="SM00986">
    <property type="entry name" value="UDG"/>
    <property type="match status" value="1"/>
</dbReference>
<evidence type="ECO:0000256" key="1">
    <source>
        <dbReference type="ARBA" id="ARBA00008184"/>
    </source>
</evidence>
<name>A0A2H4UTY1_9VIRU</name>
<dbReference type="CDD" id="cd10027">
    <property type="entry name" value="UDG-F1-like"/>
    <property type="match status" value="1"/>
</dbReference>
<dbReference type="GO" id="GO:0097510">
    <property type="term" value="P:base-excision repair, AP site formation via deaminated base removal"/>
    <property type="evidence" value="ECO:0007669"/>
    <property type="project" value="TreeGrafter"/>
</dbReference>
<organism evidence="7">
    <name type="scientific">Bodo saltans virus</name>
    <dbReference type="NCBI Taxonomy" id="2024608"/>
    <lineage>
        <taxon>Viruses</taxon>
        <taxon>Varidnaviria</taxon>
        <taxon>Bamfordvirae</taxon>
        <taxon>Nucleocytoviricota</taxon>
        <taxon>Megaviricetes</taxon>
        <taxon>Imitervirales</taxon>
        <taxon>Mimiviridae</taxon>
        <taxon>Klosneuvirinae</taxon>
        <taxon>Theiavirus</taxon>
        <taxon>Theiavirus salishense</taxon>
    </lineage>
</organism>
<dbReference type="SMART" id="SM00987">
    <property type="entry name" value="UreE_C"/>
    <property type="match status" value="1"/>
</dbReference>
<dbReference type="NCBIfam" id="TIGR00628">
    <property type="entry name" value="ung"/>
    <property type="match status" value="1"/>
</dbReference>
<dbReference type="GO" id="GO:0004844">
    <property type="term" value="F:uracil DNA N-glycosylase activity"/>
    <property type="evidence" value="ECO:0007669"/>
    <property type="project" value="InterPro"/>
</dbReference>
<feature type="domain" description="Uracil-DNA glycosylase-like" evidence="6">
    <location>
        <begin position="97"/>
        <end position="271"/>
    </location>
</feature>
<dbReference type="HAMAP" id="MF_00148">
    <property type="entry name" value="UDG"/>
    <property type="match status" value="1"/>
</dbReference>
<dbReference type="NCBIfam" id="NF003592">
    <property type="entry name" value="PRK05254.1-5"/>
    <property type="match status" value="1"/>
</dbReference>
<keyword evidence="4" id="KW-0234">DNA repair</keyword>
<evidence type="ECO:0000256" key="4">
    <source>
        <dbReference type="ARBA" id="ARBA00023204"/>
    </source>
</evidence>
<dbReference type="EMBL" id="MF782455">
    <property type="protein sequence ID" value="ATZ80403.1"/>
    <property type="molecule type" value="Genomic_DNA"/>
</dbReference>
<dbReference type="InterPro" id="IPR036895">
    <property type="entry name" value="Uracil-DNA_glycosylase-like_sf"/>
</dbReference>
<dbReference type="PANTHER" id="PTHR11264">
    <property type="entry name" value="URACIL-DNA GLYCOSYLASE"/>
    <property type="match status" value="1"/>
</dbReference>
<feature type="active site" description="Proton acceptor" evidence="5">
    <location>
        <position position="112"/>
    </location>
</feature>